<organism evidence="2 3">
    <name type="scientific">Batillaria attramentaria</name>
    <dbReference type="NCBI Taxonomy" id="370345"/>
    <lineage>
        <taxon>Eukaryota</taxon>
        <taxon>Metazoa</taxon>
        <taxon>Spiralia</taxon>
        <taxon>Lophotrochozoa</taxon>
        <taxon>Mollusca</taxon>
        <taxon>Gastropoda</taxon>
        <taxon>Caenogastropoda</taxon>
        <taxon>Sorbeoconcha</taxon>
        <taxon>Cerithioidea</taxon>
        <taxon>Batillariidae</taxon>
        <taxon>Batillaria</taxon>
    </lineage>
</organism>
<dbReference type="Proteomes" id="UP001519460">
    <property type="component" value="Unassembled WGS sequence"/>
</dbReference>
<reference evidence="2 3" key="1">
    <citation type="journal article" date="2023" name="Sci. Data">
        <title>Genome assembly of the Korean intertidal mud-creeper Batillaria attramentaria.</title>
        <authorList>
            <person name="Patra A.K."/>
            <person name="Ho P.T."/>
            <person name="Jun S."/>
            <person name="Lee S.J."/>
            <person name="Kim Y."/>
            <person name="Won Y.J."/>
        </authorList>
    </citation>
    <scope>NUCLEOTIDE SEQUENCE [LARGE SCALE GENOMIC DNA]</scope>
    <source>
        <strain evidence="2">Wonlab-2016</strain>
    </source>
</reference>
<evidence type="ECO:0000313" key="3">
    <source>
        <dbReference type="Proteomes" id="UP001519460"/>
    </source>
</evidence>
<protein>
    <submittedName>
        <fullName evidence="2">Uncharacterized protein</fullName>
    </submittedName>
</protein>
<gene>
    <name evidence="2" type="ORF">BaRGS_00005999</name>
</gene>
<sequence length="90" mass="10401">MQLPQQRKVLRHTKKEKEKKSDDDTSSLLTRDAAKLITPQKNNRLSSSERLRKAGELASARHIRKLFSSGKKGKSVLRRDTLRKFVQCIK</sequence>
<name>A0ABD0LUQ0_9CAEN</name>
<dbReference type="EMBL" id="JACVVK020000024">
    <property type="protein sequence ID" value="KAK7502749.1"/>
    <property type="molecule type" value="Genomic_DNA"/>
</dbReference>
<dbReference type="AlphaFoldDB" id="A0ABD0LUQ0"/>
<keyword evidence="3" id="KW-1185">Reference proteome</keyword>
<comment type="caution">
    <text evidence="2">The sequence shown here is derived from an EMBL/GenBank/DDBJ whole genome shotgun (WGS) entry which is preliminary data.</text>
</comment>
<accession>A0ABD0LUQ0</accession>
<feature type="region of interest" description="Disordered" evidence="1">
    <location>
        <begin position="1"/>
        <end position="49"/>
    </location>
</feature>
<proteinExistence type="predicted"/>
<evidence type="ECO:0000256" key="1">
    <source>
        <dbReference type="SAM" id="MobiDB-lite"/>
    </source>
</evidence>
<evidence type="ECO:0000313" key="2">
    <source>
        <dbReference type="EMBL" id="KAK7502749.1"/>
    </source>
</evidence>